<dbReference type="InterPro" id="IPR036291">
    <property type="entry name" value="NAD(P)-bd_dom_sf"/>
</dbReference>
<evidence type="ECO:0000256" key="3">
    <source>
        <dbReference type="ARBA" id="ARBA00023027"/>
    </source>
</evidence>
<dbReference type="Pfam" id="PF02826">
    <property type="entry name" value="2-Hacid_dh_C"/>
    <property type="match status" value="1"/>
</dbReference>
<evidence type="ECO:0000256" key="2">
    <source>
        <dbReference type="ARBA" id="ARBA00023002"/>
    </source>
</evidence>
<dbReference type="SUPFAM" id="SSF52283">
    <property type="entry name" value="Formate/glycerate dehydrogenase catalytic domain-like"/>
    <property type="match status" value="1"/>
</dbReference>
<organism evidence="5">
    <name type="scientific">marine sediment metagenome</name>
    <dbReference type="NCBI Taxonomy" id="412755"/>
    <lineage>
        <taxon>unclassified sequences</taxon>
        <taxon>metagenomes</taxon>
        <taxon>ecological metagenomes</taxon>
    </lineage>
</organism>
<keyword evidence="2" id="KW-0560">Oxidoreductase</keyword>
<comment type="caution">
    <text evidence="5">The sequence shown here is derived from an EMBL/GenBank/DDBJ whole genome shotgun (WGS) entry which is preliminary data.</text>
</comment>
<dbReference type="PANTHER" id="PTHR43761:SF1">
    <property type="entry name" value="D-ISOMER SPECIFIC 2-HYDROXYACID DEHYDROGENASE CATALYTIC DOMAIN-CONTAINING PROTEIN-RELATED"/>
    <property type="match status" value="1"/>
</dbReference>
<evidence type="ECO:0000313" key="5">
    <source>
        <dbReference type="EMBL" id="GAI91630.1"/>
    </source>
</evidence>
<dbReference type="InterPro" id="IPR050418">
    <property type="entry name" value="D-iso_2-hydroxyacid_DH_PdxB"/>
</dbReference>
<protein>
    <recommendedName>
        <fullName evidence="4">D-isomer specific 2-hydroxyacid dehydrogenase NAD-binding domain-containing protein</fullName>
    </recommendedName>
</protein>
<comment type="similarity">
    <text evidence="1">Belongs to the D-isomer specific 2-hydroxyacid dehydrogenase family.</text>
</comment>
<sequence>MVSYAKITRRVMEALPELRIIVKYGVGVDNIDLAAAHELGKYVANVPDYCIEEVALHTLSLTLAGLRRSFYFSEQVKRKNWLSDPGPEQIFRFSSTNLGLIGFGRISRKFAYFMERMVARIYFYDPYVNNLDLDNKKYSHLESLEELIKRVKTLSIHVPFTAET</sequence>
<gene>
    <name evidence="5" type="ORF">S12H4_28702</name>
</gene>
<accession>X1TVP5</accession>
<dbReference type="SUPFAM" id="SSF51735">
    <property type="entry name" value="NAD(P)-binding Rossmann-fold domains"/>
    <property type="match status" value="1"/>
</dbReference>
<dbReference type="EMBL" id="BARW01016488">
    <property type="protein sequence ID" value="GAI91630.1"/>
    <property type="molecule type" value="Genomic_DNA"/>
</dbReference>
<evidence type="ECO:0000259" key="4">
    <source>
        <dbReference type="Pfam" id="PF02826"/>
    </source>
</evidence>
<dbReference type="Gene3D" id="3.40.50.720">
    <property type="entry name" value="NAD(P)-binding Rossmann-like Domain"/>
    <property type="match status" value="2"/>
</dbReference>
<dbReference type="AlphaFoldDB" id="X1TVP5"/>
<dbReference type="GO" id="GO:0016616">
    <property type="term" value="F:oxidoreductase activity, acting on the CH-OH group of donors, NAD or NADP as acceptor"/>
    <property type="evidence" value="ECO:0007669"/>
    <property type="project" value="InterPro"/>
</dbReference>
<dbReference type="GO" id="GO:0051287">
    <property type="term" value="F:NAD binding"/>
    <property type="evidence" value="ECO:0007669"/>
    <property type="project" value="InterPro"/>
</dbReference>
<dbReference type="InterPro" id="IPR006140">
    <property type="entry name" value="D-isomer_DH_NAD-bd"/>
</dbReference>
<feature type="domain" description="D-isomer specific 2-hydroxyacid dehydrogenase NAD-binding" evidence="4">
    <location>
        <begin position="60"/>
        <end position="164"/>
    </location>
</feature>
<evidence type="ECO:0000256" key="1">
    <source>
        <dbReference type="ARBA" id="ARBA00005854"/>
    </source>
</evidence>
<proteinExistence type="inferred from homology"/>
<reference evidence="5" key="1">
    <citation type="journal article" date="2014" name="Front. Microbiol.">
        <title>High frequency of phylogenetically diverse reductive dehalogenase-homologous genes in deep subseafloor sedimentary metagenomes.</title>
        <authorList>
            <person name="Kawai M."/>
            <person name="Futagami T."/>
            <person name="Toyoda A."/>
            <person name="Takaki Y."/>
            <person name="Nishi S."/>
            <person name="Hori S."/>
            <person name="Arai W."/>
            <person name="Tsubouchi T."/>
            <person name="Morono Y."/>
            <person name="Uchiyama I."/>
            <person name="Ito T."/>
            <person name="Fujiyama A."/>
            <person name="Inagaki F."/>
            <person name="Takami H."/>
        </authorList>
    </citation>
    <scope>NUCLEOTIDE SEQUENCE</scope>
    <source>
        <strain evidence="5">Expedition CK06-06</strain>
    </source>
</reference>
<dbReference type="PANTHER" id="PTHR43761">
    <property type="entry name" value="D-ISOMER SPECIFIC 2-HYDROXYACID DEHYDROGENASE FAMILY PROTEIN (AFU_ORTHOLOGUE AFUA_1G13630)"/>
    <property type="match status" value="1"/>
</dbReference>
<keyword evidence="3" id="KW-0520">NAD</keyword>
<name>X1TVP5_9ZZZZ</name>
<feature type="non-terminal residue" evidence="5">
    <location>
        <position position="164"/>
    </location>
</feature>